<dbReference type="SUPFAM" id="SSF81383">
    <property type="entry name" value="F-box domain"/>
    <property type="match status" value="1"/>
</dbReference>
<dbReference type="GO" id="GO:0016567">
    <property type="term" value="P:protein ubiquitination"/>
    <property type="evidence" value="ECO:0007669"/>
    <property type="project" value="TreeGrafter"/>
</dbReference>
<comment type="subcellular location">
    <subcellularLocation>
        <location evidence="1">Nucleus</location>
    </subcellularLocation>
</comment>
<feature type="domain" description="F-box" evidence="5">
    <location>
        <begin position="225"/>
        <end position="273"/>
    </location>
</feature>
<keyword evidence="3" id="KW-0833">Ubl conjugation pathway</keyword>
<dbReference type="Proteomes" id="UP000887565">
    <property type="component" value="Unplaced"/>
</dbReference>
<dbReference type="AlphaFoldDB" id="A0A915K4Z8"/>
<evidence type="ECO:0000313" key="7">
    <source>
        <dbReference type="WBParaSite" id="nRc.2.0.1.t33830-RA"/>
    </source>
</evidence>
<evidence type="ECO:0000259" key="5">
    <source>
        <dbReference type="PROSITE" id="PS50181"/>
    </source>
</evidence>
<reference evidence="7" key="1">
    <citation type="submission" date="2022-11" db="UniProtKB">
        <authorList>
            <consortium name="WormBaseParasite"/>
        </authorList>
    </citation>
    <scope>IDENTIFICATION</scope>
</reference>
<keyword evidence="4" id="KW-0539">Nucleus</keyword>
<dbReference type="GO" id="GO:0005634">
    <property type="term" value="C:nucleus"/>
    <property type="evidence" value="ECO:0007669"/>
    <property type="project" value="UniProtKB-SubCell"/>
</dbReference>
<evidence type="ECO:0000313" key="6">
    <source>
        <dbReference type="Proteomes" id="UP000887565"/>
    </source>
</evidence>
<keyword evidence="6" id="KW-1185">Reference proteome</keyword>
<evidence type="ECO:0000256" key="1">
    <source>
        <dbReference type="ARBA" id="ARBA00004123"/>
    </source>
</evidence>
<dbReference type="GO" id="GO:0019005">
    <property type="term" value="C:SCF ubiquitin ligase complex"/>
    <property type="evidence" value="ECO:0007669"/>
    <property type="project" value="TreeGrafter"/>
</dbReference>
<dbReference type="PANTHER" id="PTHR13123">
    <property type="entry name" value="LD30288P"/>
    <property type="match status" value="1"/>
</dbReference>
<sequence length="308" mass="34743">MPFIGQDWRAPGETWIKTTEGWEQMKLRPLRTCSDVSLEGKYDRIHTDSESSNDNSQSLPPIFDNNSVSPIVEFGLDNSIEDAFDWLPHCFVKTSKSKEFVGCASMTEAFLKLDMSRAVTDVKRFNYVCKVAQIFVCQKLKHLSGSGRKILLSLIEAIVMHCLTNFKELNSIRMLVNECVVGLNGYQHYCGSKSLLSTHKDTISNLFNMLTNVPYKSPAECDEDSVTFLDLPIECLRSILKQLPDHESLLTAAQTDAALKTLVHAETNLWRDLVKFHFDQGLGHPCVGDNAPSVRVTPQQFIEMLLYS</sequence>
<dbReference type="InterPro" id="IPR040394">
    <property type="entry name" value="FBX25/32"/>
</dbReference>
<dbReference type="GO" id="GO:0005737">
    <property type="term" value="C:cytoplasm"/>
    <property type="evidence" value="ECO:0007669"/>
    <property type="project" value="TreeGrafter"/>
</dbReference>
<dbReference type="InterPro" id="IPR001810">
    <property type="entry name" value="F-box_dom"/>
</dbReference>
<evidence type="ECO:0000256" key="2">
    <source>
        <dbReference type="ARBA" id="ARBA00004906"/>
    </source>
</evidence>
<dbReference type="PANTHER" id="PTHR13123:SF7">
    <property type="entry name" value="LD30288P"/>
    <property type="match status" value="1"/>
</dbReference>
<evidence type="ECO:0000256" key="4">
    <source>
        <dbReference type="ARBA" id="ARBA00023242"/>
    </source>
</evidence>
<accession>A0A915K4Z8</accession>
<proteinExistence type="predicted"/>
<protein>
    <submittedName>
        <fullName evidence="7">F-box domain-containing protein</fullName>
    </submittedName>
</protein>
<organism evidence="6 7">
    <name type="scientific">Romanomermis culicivorax</name>
    <name type="common">Nematode worm</name>
    <dbReference type="NCBI Taxonomy" id="13658"/>
    <lineage>
        <taxon>Eukaryota</taxon>
        <taxon>Metazoa</taxon>
        <taxon>Ecdysozoa</taxon>
        <taxon>Nematoda</taxon>
        <taxon>Enoplea</taxon>
        <taxon>Dorylaimia</taxon>
        <taxon>Mermithida</taxon>
        <taxon>Mermithoidea</taxon>
        <taxon>Mermithidae</taxon>
        <taxon>Romanomermis</taxon>
    </lineage>
</organism>
<dbReference type="PROSITE" id="PS50181">
    <property type="entry name" value="FBOX"/>
    <property type="match status" value="1"/>
</dbReference>
<dbReference type="WBParaSite" id="nRc.2.0.1.t33830-RA">
    <property type="protein sequence ID" value="nRc.2.0.1.t33830-RA"/>
    <property type="gene ID" value="nRc.2.0.1.g33830"/>
</dbReference>
<evidence type="ECO:0000256" key="3">
    <source>
        <dbReference type="ARBA" id="ARBA00022786"/>
    </source>
</evidence>
<dbReference type="OMA" id="AWDTMAK"/>
<comment type="pathway">
    <text evidence="2">Protein modification; protein ubiquitination.</text>
</comment>
<dbReference type="InterPro" id="IPR036047">
    <property type="entry name" value="F-box-like_dom_sf"/>
</dbReference>
<name>A0A915K4Z8_ROMCU</name>